<dbReference type="EMBL" id="JBCFQL010000007">
    <property type="protein sequence ID" value="MFA9191317.1"/>
    <property type="molecule type" value="Genomic_DNA"/>
</dbReference>
<feature type="chain" id="PRO_5045886915" description="Sel1 repeat family protein" evidence="2">
    <location>
        <begin position="22"/>
        <end position="431"/>
    </location>
</feature>
<dbReference type="Gene3D" id="1.25.40.10">
    <property type="entry name" value="Tetratricopeptide repeat domain"/>
    <property type="match status" value="1"/>
</dbReference>
<dbReference type="PANTHER" id="PTHR11102">
    <property type="entry name" value="SEL-1-LIKE PROTEIN"/>
    <property type="match status" value="1"/>
</dbReference>
<feature type="region of interest" description="Disordered" evidence="1">
    <location>
        <begin position="89"/>
        <end position="132"/>
    </location>
</feature>
<feature type="compositionally biased region" description="Basic and acidic residues" evidence="1">
    <location>
        <begin position="89"/>
        <end position="99"/>
    </location>
</feature>
<dbReference type="InterPro" id="IPR050767">
    <property type="entry name" value="Sel1_AlgK"/>
</dbReference>
<dbReference type="InterPro" id="IPR011990">
    <property type="entry name" value="TPR-like_helical_dom_sf"/>
</dbReference>
<proteinExistence type="predicted"/>
<sequence>MKIKFLLLAVLILFCLNNVNAQSHISTGKYACQLVPKSRGYEKYTCPACAANDVKVAQAKAAEDKRRTDAAIAKANADKAARDLAYKKTQKEREEKNKVTEVSLAMPSDASLPNSNSNTENTNSNSISETPVYTPTYTKQDVTNQMINQAATLAGGLINDWNANYEKRMEKRKAEESAAFEAAYEKKTEKFKAVYLPLMDLAKKGDENAKMILYFASKELRREYLVPQRDQWYQKALANNNTDAQLLKAFNLILSYKKGDESPVPYVEKIAEKGSVDAMVMLGDWYDISDKSRFEFGGNDPKKAMEWYEKAAAKGSPNAMYYLGMIYKYGRTYNYSGPIKKWHVKYDVVPDEKIAFDWFTKSLQPDVVQSIFSNGTSYERFSSGFNHETYPELAYFYRKGKIVPKDKAKADALEFKVLFAYKNKQKYEYVD</sequence>
<comment type="caution">
    <text evidence="3">The sequence shown here is derived from an EMBL/GenBank/DDBJ whole genome shotgun (WGS) entry which is preliminary data.</text>
</comment>
<keyword evidence="2" id="KW-0732">Signal</keyword>
<dbReference type="Pfam" id="PF08238">
    <property type="entry name" value="Sel1"/>
    <property type="match status" value="4"/>
</dbReference>
<dbReference type="SUPFAM" id="SSF81901">
    <property type="entry name" value="HCP-like"/>
    <property type="match status" value="1"/>
</dbReference>
<dbReference type="RefSeq" id="WP_373406305.1">
    <property type="nucleotide sequence ID" value="NZ_JBCFQL010000007.1"/>
</dbReference>
<dbReference type="Proteomes" id="UP001574169">
    <property type="component" value="Unassembled WGS sequence"/>
</dbReference>
<evidence type="ECO:0008006" key="5">
    <source>
        <dbReference type="Google" id="ProtNLM"/>
    </source>
</evidence>
<accession>A0ABV4TD60</accession>
<gene>
    <name evidence="3" type="ORF">AAGV28_08040</name>
</gene>
<evidence type="ECO:0000313" key="3">
    <source>
        <dbReference type="EMBL" id="MFA9191317.1"/>
    </source>
</evidence>
<feature type="compositionally biased region" description="Low complexity" evidence="1">
    <location>
        <begin position="114"/>
        <end position="130"/>
    </location>
</feature>
<organism evidence="3 4">
    <name type="scientific">Flavobacterium zubiriense</name>
    <dbReference type="NCBI Taxonomy" id="3138075"/>
    <lineage>
        <taxon>Bacteria</taxon>
        <taxon>Pseudomonadati</taxon>
        <taxon>Bacteroidota</taxon>
        <taxon>Flavobacteriia</taxon>
        <taxon>Flavobacteriales</taxon>
        <taxon>Flavobacteriaceae</taxon>
        <taxon>Flavobacterium</taxon>
    </lineage>
</organism>
<evidence type="ECO:0000313" key="4">
    <source>
        <dbReference type="Proteomes" id="UP001574169"/>
    </source>
</evidence>
<reference evidence="3 4" key="1">
    <citation type="submission" date="2024-04" db="EMBL/GenBank/DDBJ databases">
        <title>New Clade of Flavobacterium.</title>
        <authorList>
            <person name="Matos L."/>
            <person name="Proenca D.N."/>
            <person name="Fransisco R.M."/>
            <person name="Chung A.P."/>
            <person name="Maccario L."/>
            <person name="Sorensen S.J."/>
            <person name="Morais P.V."/>
        </authorList>
    </citation>
    <scope>NUCLEOTIDE SEQUENCE [LARGE SCALE GENOMIC DNA]</scope>
    <source>
        <strain evidence="3 4">FZUC8N2.13</strain>
    </source>
</reference>
<evidence type="ECO:0000256" key="1">
    <source>
        <dbReference type="SAM" id="MobiDB-lite"/>
    </source>
</evidence>
<dbReference type="SMART" id="SM00671">
    <property type="entry name" value="SEL1"/>
    <property type="match status" value="2"/>
</dbReference>
<name>A0ABV4TD60_9FLAO</name>
<feature type="signal peptide" evidence="2">
    <location>
        <begin position="1"/>
        <end position="21"/>
    </location>
</feature>
<keyword evidence="4" id="KW-1185">Reference proteome</keyword>
<protein>
    <recommendedName>
        <fullName evidence="5">Sel1 repeat family protein</fullName>
    </recommendedName>
</protein>
<evidence type="ECO:0000256" key="2">
    <source>
        <dbReference type="SAM" id="SignalP"/>
    </source>
</evidence>
<dbReference type="InterPro" id="IPR006597">
    <property type="entry name" value="Sel1-like"/>
</dbReference>
<dbReference type="PANTHER" id="PTHR11102:SF160">
    <property type="entry name" value="ERAD-ASSOCIATED E3 UBIQUITIN-PROTEIN LIGASE COMPONENT HRD3"/>
    <property type="match status" value="1"/>
</dbReference>